<feature type="transmembrane region" description="Helical" evidence="6">
    <location>
        <begin position="74"/>
        <end position="93"/>
    </location>
</feature>
<name>A0A1M5RJU5_9CLOT</name>
<dbReference type="CDD" id="cd16380">
    <property type="entry name" value="YitT_C"/>
    <property type="match status" value="1"/>
</dbReference>
<dbReference type="Proteomes" id="UP000184447">
    <property type="component" value="Unassembled WGS sequence"/>
</dbReference>
<dbReference type="AlphaFoldDB" id="A0A1M5RJU5"/>
<evidence type="ECO:0000256" key="2">
    <source>
        <dbReference type="ARBA" id="ARBA00022475"/>
    </source>
</evidence>
<dbReference type="PIRSF" id="PIRSF006483">
    <property type="entry name" value="Membrane_protein_YitT"/>
    <property type="match status" value="1"/>
</dbReference>
<organism evidence="8 9">
    <name type="scientific">Clostridium grantii DSM 8605</name>
    <dbReference type="NCBI Taxonomy" id="1121316"/>
    <lineage>
        <taxon>Bacteria</taxon>
        <taxon>Bacillati</taxon>
        <taxon>Bacillota</taxon>
        <taxon>Clostridia</taxon>
        <taxon>Eubacteriales</taxon>
        <taxon>Clostridiaceae</taxon>
        <taxon>Clostridium</taxon>
    </lineage>
</organism>
<dbReference type="InterPro" id="IPR019264">
    <property type="entry name" value="DUF2179"/>
</dbReference>
<dbReference type="InterPro" id="IPR003740">
    <property type="entry name" value="YitT"/>
</dbReference>
<dbReference type="EMBL" id="FQXM01000003">
    <property type="protein sequence ID" value="SHH26368.1"/>
    <property type="molecule type" value="Genomic_DNA"/>
</dbReference>
<evidence type="ECO:0000256" key="6">
    <source>
        <dbReference type="SAM" id="Phobius"/>
    </source>
</evidence>
<dbReference type="GO" id="GO:0005886">
    <property type="term" value="C:plasma membrane"/>
    <property type="evidence" value="ECO:0007669"/>
    <property type="project" value="UniProtKB-SubCell"/>
</dbReference>
<dbReference type="Gene3D" id="3.30.70.120">
    <property type="match status" value="1"/>
</dbReference>
<dbReference type="OrthoDB" id="3180973at2"/>
<protein>
    <submittedName>
        <fullName evidence="8">Uncharacterized membrane-anchored protein YitT, contains DUF161 and DUF2179 domains</fullName>
    </submittedName>
</protein>
<gene>
    <name evidence="8" type="ORF">SAMN02745207_00566</name>
</gene>
<evidence type="ECO:0000256" key="3">
    <source>
        <dbReference type="ARBA" id="ARBA00022692"/>
    </source>
</evidence>
<dbReference type="Pfam" id="PF02588">
    <property type="entry name" value="YitT_membrane"/>
    <property type="match status" value="1"/>
</dbReference>
<dbReference type="RefSeq" id="WP_073336798.1">
    <property type="nucleotide sequence ID" value="NZ_FQXM01000003.1"/>
</dbReference>
<accession>A0A1M5RJU5</accession>
<keyword evidence="3 6" id="KW-0812">Transmembrane</keyword>
<keyword evidence="2" id="KW-1003">Cell membrane</keyword>
<sequence>MKNFMKDLFFIVVGCIFYSIYLSMIVIPNGLATGGLAGISISLNHLFGTKIGVALILMNIPLFIFGFKLVGKSFALKSAIIVFISSFLVDLTNNYFSFNALDEKLLAAIFAGVVSGVAMSLIFIGGASTGGMDISGKIIKNKMPTVDLAKILLIQDVIVYLLIGTVLGVNSVMYAVIMSFVKTKTIDAIQEGLASSRQCIIISDSPEEIIHQIQVKLGRGVTLLNAEGTYTSKSKNFIYVVIQKNQLSPLKKIVDSIDPKAFVTVTAVSNVLGNFKQTSYSVQ</sequence>
<evidence type="ECO:0000256" key="1">
    <source>
        <dbReference type="ARBA" id="ARBA00004651"/>
    </source>
</evidence>
<dbReference type="Pfam" id="PF10035">
    <property type="entry name" value="DUF2179"/>
    <property type="match status" value="1"/>
</dbReference>
<dbReference type="PANTHER" id="PTHR33545">
    <property type="entry name" value="UPF0750 MEMBRANE PROTEIN YITT-RELATED"/>
    <property type="match status" value="1"/>
</dbReference>
<feature type="transmembrane region" description="Helical" evidence="6">
    <location>
        <begin position="105"/>
        <end position="130"/>
    </location>
</feature>
<evidence type="ECO:0000256" key="5">
    <source>
        <dbReference type="ARBA" id="ARBA00023136"/>
    </source>
</evidence>
<keyword evidence="4 6" id="KW-1133">Transmembrane helix</keyword>
<feature type="transmembrane region" description="Helical" evidence="6">
    <location>
        <begin position="7"/>
        <end position="27"/>
    </location>
</feature>
<feature type="transmembrane region" description="Helical" evidence="6">
    <location>
        <begin position="47"/>
        <end position="67"/>
    </location>
</feature>
<dbReference type="InterPro" id="IPR015867">
    <property type="entry name" value="N-reg_PII/ATP_PRibTrfase_C"/>
</dbReference>
<evidence type="ECO:0000313" key="9">
    <source>
        <dbReference type="Proteomes" id="UP000184447"/>
    </source>
</evidence>
<evidence type="ECO:0000256" key="4">
    <source>
        <dbReference type="ARBA" id="ARBA00022989"/>
    </source>
</evidence>
<keyword evidence="5 6" id="KW-0472">Membrane</keyword>
<keyword evidence="9" id="KW-1185">Reference proteome</keyword>
<proteinExistence type="predicted"/>
<reference evidence="8 9" key="1">
    <citation type="submission" date="2016-11" db="EMBL/GenBank/DDBJ databases">
        <authorList>
            <person name="Jaros S."/>
            <person name="Januszkiewicz K."/>
            <person name="Wedrychowicz H."/>
        </authorList>
    </citation>
    <scope>NUCLEOTIDE SEQUENCE [LARGE SCALE GENOMIC DNA]</scope>
    <source>
        <strain evidence="8 9">DSM 8605</strain>
    </source>
</reference>
<evidence type="ECO:0000259" key="7">
    <source>
        <dbReference type="Pfam" id="PF10035"/>
    </source>
</evidence>
<feature type="transmembrane region" description="Helical" evidence="6">
    <location>
        <begin position="151"/>
        <end position="177"/>
    </location>
</feature>
<evidence type="ECO:0000313" key="8">
    <source>
        <dbReference type="EMBL" id="SHH26368.1"/>
    </source>
</evidence>
<comment type="subcellular location">
    <subcellularLocation>
        <location evidence="1">Cell membrane</location>
        <topology evidence="1">Multi-pass membrane protein</topology>
    </subcellularLocation>
</comment>
<dbReference type="PANTHER" id="PTHR33545:SF5">
    <property type="entry name" value="UPF0750 MEMBRANE PROTEIN YITT"/>
    <property type="match status" value="1"/>
</dbReference>
<feature type="domain" description="DUF2179" evidence="7">
    <location>
        <begin position="219"/>
        <end position="273"/>
    </location>
</feature>
<dbReference type="InterPro" id="IPR051461">
    <property type="entry name" value="UPF0750_membrane"/>
</dbReference>